<dbReference type="InterPro" id="IPR029063">
    <property type="entry name" value="SAM-dependent_MTases_sf"/>
</dbReference>
<dbReference type="Proteomes" id="UP000199433">
    <property type="component" value="Unassembled WGS sequence"/>
</dbReference>
<evidence type="ECO:0000313" key="5">
    <source>
        <dbReference type="Proteomes" id="UP000199433"/>
    </source>
</evidence>
<sequence length="185" mass="20727">MRVISGEYGGRPLKSLKGSNTRPTTDKIKESLFHMIGPYFSGGTALDLYSGSGSLGIEAVSRGMDKAYLVDINQSAVSVINENVKMTREEDKFTVWKKKDRQALASLKTAEETFDLVFLDPPYAKQQIEEVIGLLVSYELLKPDALIVCETDKHVLITPTSHRLAVYKEKTYGTTKLTIFEWVEE</sequence>
<evidence type="ECO:0000313" key="4">
    <source>
        <dbReference type="EMBL" id="SDJ81968.1"/>
    </source>
</evidence>
<dbReference type="InterPro" id="IPR004398">
    <property type="entry name" value="RNA_MeTrfase_RsmD"/>
</dbReference>
<evidence type="ECO:0008006" key="6">
    <source>
        <dbReference type="Google" id="ProtNLM"/>
    </source>
</evidence>
<dbReference type="AlphaFoldDB" id="A0A1G8WUD2"/>
<dbReference type="PIRSF" id="PIRSF004553">
    <property type="entry name" value="CHP00095"/>
    <property type="match status" value="1"/>
</dbReference>
<dbReference type="GO" id="GO:0008168">
    <property type="term" value="F:methyltransferase activity"/>
    <property type="evidence" value="ECO:0007669"/>
    <property type="project" value="UniProtKB-KW"/>
</dbReference>
<feature type="region of interest" description="Disordered" evidence="3">
    <location>
        <begin position="1"/>
        <end position="23"/>
    </location>
</feature>
<dbReference type="NCBIfam" id="TIGR00095">
    <property type="entry name" value="16S rRNA (guanine(966)-N(2))-methyltransferase RsmD"/>
    <property type="match status" value="1"/>
</dbReference>
<keyword evidence="1" id="KW-0489">Methyltransferase</keyword>
<gene>
    <name evidence="4" type="ORF">SAMN04488098_100514</name>
</gene>
<reference evidence="5" key="1">
    <citation type="submission" date="2016-10" db="EMBL/GenBank/DDBJ databases">
        <authorList>
            <person name="Varghese N."/>
            <person name="Submissions S."/>
        </authorList>
    </citation>
    <scope>NUCLEOTIDE SEQUENCE [LARGE SCALE GENOMIC DNA]</scope>
    <source>
        <strain evidence="5">DSM 19181</strain>
    </source>
</reference>
<dbReference type="CDD" id="cd02440">
    <property type="entry name" value="AdoMet_MTases"/>
    <property type="match status" value="1"/>
</dbReference>
<protein>
    <recommendedName>
        <fullName evidence="6">16S rRNA (Guanine(966)-N(2))-methyltransferase RsmD</fullName>
    </recommendedName>
</protein>
<dbReference type="Gene3D" id="3.40.50.150">
    <property type="entry name" value="Vaccinia Virus protein VP39"/>
    <property type="match status" value="1"/>
</dbReference>
<dbReference type="SUPFAM" id="SSF53335">
    <property type="entry name" value="S-adenosyl-L-methionine-dependent methyltransferases"/>
    <property type="match status" value="1"/>
</dbReference>
<dbReference type="OrthoDB" id="9803017at2"/>
<organism evidence="4 5">
    <name type="scientific">Alkalibacterium thalassium</name>
    <dbReference type="NCBI Taxonomy" id="426701"/>
    <lineage>
        <taxon>Bacteria</taxon>
        <taxon>Bacillati</taxon>
        <taxon>Bacillota</taxon>
        <taxon>Bacilli</taxon>
        <taxon>Lactobacillales</taxon>
        <taxon>Carnobacteriaceae</taxon>
        <taxon>Alkalibacterium</taxon>
    </lineage>
</organism>
<proteinExistence type="predicted"/>
<keyword evidence="5" id="KW-1185">Reference proteome</keyword>
<dbReference type="PROSITE" id="PS00092">
    <property type="entry name" value="N6_MTASE"/>
    <property type="match status" value="1"/>
</dbReference>
<dbReference type="EMBL" id="FNFK01000005">
    <property type="protein sequence ID" value="SDJ81968.1"/>
    <property type="molecule type" value="Genomic_DNA"/>
</dbReference>
<dbReference type="Pfam" id="PF03602">
    <property type="entry name" value="Cons_hypoth95"/>
    <property type="match status" value="1"/>
</dbReference>
<accession>A0A1G8WUD2</accession>
<keyword evidence="2" id="KW-0808">Transferase</keyword>
<name>A0A1G8WUD2_9LACT</name>
<dbReference type="RefSeq" id="WP_091264927.1">
    <property type="nucleotide sequence ID" value="NZ_FNFK01000005.1"/>
</dbReference>
<evidence type="ECO:0000256" key="3">
    <source>
        <dbReference type="SAM" id="MobiDB-lite"/>
    </source>
</evidence>
<dbReference type="InterPro" id="IPR002052">
    <property type="entry name" value="DNA_methylase_N6_adenine_CS"/>
</dbReference>
<evidence type="ECO:0000256" key="1">
    <source>
        <dbReference type="ARBA" id="ARBA00022603"/>
    </source>
</evidence>
<dbReference type="PANTHER" id="PTHR43542">
    <property type="entry name" value="METHYLTRANSFERASE"/>
    <property type="match status" value="1"/>
</dbReference>
<evidence type="ECO:0000256" key="2">
    <source>
        <dbReference type="ARBA" id="ARBA00022679"/>
    </source>
</evidence>
<dbReference type="GO" id="GO:0003676">
    <property type="term" value="F:nucleic acid binding"/>
    <property type="evidence" value="ECO:0007669"/>
    <property type="project" value="InterPro"/>
</dbReference>
<dbReference type="PANTHER" id="PTHR43542:SF1">
    <property type="entry name" value="METHYLTRANSFERASE"/>
    <property type="match status" value="1"/>
</dbReference>
<dbReference type="STRING" id="426701.SAMN04488098_100514"/>
<dbReference type="GO" id="GO:0031167">
    <property type="term" value="P:rRNA methylation"/>
    <property type="evidence" value="ECO:0007669"/>
    <property type="project" value="InterPro"/>
</dbReference>